<feature type="non-terminal residue" evidence="1">
    <location>
        <position position="1"/>
    </location>
</feature>
<accession>A0A269YZS9</accession>
<dbReference type="AlphaFoldDB" id="A0A269YZS9"/>
<dbReference type="EMBL" id="NCWY01000218">
    <property type="protein sequence ID" value="PAK91052.1"/>
    <property type="molecule type" value="Genomic_DNA"/>
</dbReference>
<name>A0A269YZS9_9MICO</name>
<evidence type="ECO:0000313" key="1">
    <source>
        <dbReference type="EMBL" id="PAK91052.1"/>
    </source>
</evidence>
<reference evidence="1 2" key="1">
    <citation type="submission" date="2017-04" db="EMBL/GenBank/DDBJ databases">
        <title>Kefir bacterial isolates.</title>
        <authorList>
            <person name="Kim Y."/>
            <person name="Blasche S."/>
            <person name="Patil K.R."/>
        </authorList>
    </citation>
    <scope>NUCLEOTIDE SEQUENCE [LARGE SCALE GENOMIC DNA]</scope>
    <source>
        <strain evidence="1 2">OG2</strain>
    </source>
</reference>
<comment type="caution">
    <text evidence="1">The sequence shown here is derived from an EMBL/GenBank/DDBJ whole genome shotgun (WGS) entry which is preliminary data.</text>
</comment>
<organism evidence="1 2">
    <name type="scientific">Brevibacterium casei</name>
    <dbReference type="NCBI Taxonomy" id="33889"/>
    <lineage>
        <taxon>Bacteria</taxon>
        <taxon>Bacillati</taxon>
        <taxon>Actinomycetota</taxon>
        <taxon>Actinomycetes</taxon>
        <taxon>Micrococcales</taxon>
        <taxon>Brevibacteriaceae</taxon>
        <taxon>Brevibacterium</taxon>
    </lineage>
</organism>
<feature type="non-terminal residue" evidence="1">
    <location>
        <position position="75"/>
    </location>
</feature>
<gene>
    <name evidence="1" type="ORF">B8X04_17955</name>
</gene>
<sequence>SVYNGFHQWLSRTLSWIRNIGKDMGDAALSLGKTVANNAIGGLNGMIGGINKIAKAITDKTLIKPIPKLATGTFD</sequence>
<proteinExistence type="predicted"/>
<dbReference type="Proteomes" id="UP000216867">
    <property type="component" value="Unassembled WGS sequence"/>
</dbReference>
<evidence type="ECO:0000313" key="2">
    <source>
        <dbReference type="Proteomes" id="UP000216867"/>
    </source>
</evidence>
<protein>
    <submittedName>
        <fullName evidence="1">Uncharacterized protein</fullName>
    </submittedName>
</protein>